<name>A0AAJ2Z099_WEICO</name>
<dbReference type="EMBL" id="JAAAMQ010000020">
    <property type="protein sequence ID" value="NBA12218.1"/>
    <property type="molecule type" value="Genomic_DNA"/>
</dbReference>
<dbReference type="AlphaFoldDB" id="A0AAJ2Z099"/>
<reference evidence="1" key="1">
    <citation type="submission" date="2020-01" db="EMBL/GenBank/DDBJ databases">
        <title>First Reported Case and Whole Genome of Weissella confusa in an Equid.</title>
        <authorList>
            <person name="Little S.V."/>
            <person name="Lawhon S.D."/>
        </authorList>
    </citation>
    <scope>NUCLEOTIDE SEQUENCE</scope>
    <source>
        <strain evidence="1">718955</strain>
    </source>
</reference>
<accession>A0AAJ2Z099</accession>
<dbReference type="Proteomes" id="UP000719917">
    <property type="component" value="Unassembled WGS sequence"/>
</dbReference>
<evidence type="ECO:0000313" key="1">
    <source>
        <dbReference type="EMBL" id="NBA12218.1"/>
    </source>
</evidence>
<sequence>MGSKTIYIDESGNFGSDGRYFTIAAVEIDSQHKKHLNHRMKNITRIVKENYPHIANENGEVKANRSNCIVREFVLRKVQTVSFNIRYITADLTQISKRLLDNQNVLYNYLASFLIKPLVLSDSEIESIEIILDERTKAVRNGFDINGYFQNLIWIEMKREEIDLKIISAKSHTTYGIQVADFIVHAIQNNFEYGIDSHVLQIKKHIVTRQNFPYKTFGK</sequence>
<organism evidence="1 2">
    <name type="scientific">Weissella confusa</name>
    <name type="common">Lactobacillus confusus</name>
    <dbReference type="NCBI Taxonomy" id="1583"/>
    <lineage>
        <taxon>Bacteria</taxon>
        <taxon>Bacillati</taxon>
        <taxon>Bacillota</taxon>
        <taxon>Bacilli</taxon>
        <taxon>Lactobacillales</taxon>
        <taxon>Lactobacillaceae</taxon>
        <taxon>Weissella</taxon>
    </lineage>
</organism>
<evidence type="ECO:0000313" key="2">
    <source>
        <dbReference type="Proteomes" id="UP000719917"/>
    </source>
</evidence>
<comment type="caution">
    <text evidence="1">The sequence shown here is derived from an EMBL/GenBank/DDBJ whole genome shotgun (WGS) entry which is preliminary data.</text>
</comment>
<protein>
    <submittedName>
        <fullName evidence="1">DUF3800 domain-containing protein</fullName>
    </submittedName>
</protein>
<dbReference type="InterPro" id="IPR024524">
    <property type="entry name" value="DUF3800"/>
</dbReference>
<gene>
    <name evidence="1" type="ORF">GTU77_08340</name>
</gene>
<proteinExistence type="predicted"/>
<dbReference type="Pfam" id="PF12686">
    <property type="entry name" value="DUF3800"/>
    <property type="match status" value="1"/>
</dbReference>
<dbReference type="RefSeq" id="WP_161691394.1">
    <property type="nucleotide sequence ID" value="NZ_JAAAMQ010000020.1"/>
</dbReference>